<dbReference type="PANTHER" id="PTHR34501:SF2">
    <property type="entry name" value="OUTER MEMBRANE PORIN F-RELATED"/>
    <property type="match status" value="1"/>
</dbReference>
<dbReference type="SUPFAM" id="SSF56935">
    <property type="entry name" value="Porins"/>
    <property type="match status" value="1"/>
</dbReference>
<feature type="signal peptide" evidence="4">
    <location>
        <begin position="1"/>
        <end position="20"/>
    </location>
</feature>
<name>A0ABS0GC95_9VIBR</name>
<keyword evidence="2 4" id="KW-0732">Signal</keyword>
<gene>
    <name evidence="6" type="ORF">I1A42_05445</name>
</gene>
<comment type="caution">
    <text evidence="6">The sequence shown here is derived from an EMBL/GenBank/DDBJ whole genome shotgun (WGS) entry which is preliminary data.</text>
</comment>
<keyword evidence="3" id="KW-0472">Membrane</keyword>
<evidence type="ECO:0000313" key="6">
    <source>
        <dbReference type="EMBL" id="MBF9000006.1"/>
    </source>
</evidence>
<organism evidence="6 7">
    <name type="scientific">Vibrio nitrifigilis</name>
    <dbReference type="NCBI Taxonomy" id="2789781"/>
    <lineage>
        <taxon>Bacteria</taxon>
        <taxon>Pseudomonadati</taxon>
        <taxon>Pseudomonadota</taxon>
        <taxon>Gammaproteobacteria</taxon>
        <taxon>Vibrionales</taxon>
        <taxon>Vibrionaceae</taxon>
        <taxon>Vibrio</taxon>
    </lineage>
</organism>
<evidence type="ECO:0000256" key="1">
    <source>
        <dbReference type="ARBA" id="ARBA00004571"/>
    </source>
</evidence>
<evidence type="ECO:0000259" key="5">
    <source>
        <dbReference type="Pfam" id="PF13609"/>
    </source>
</evidence>
<dbReference type="Gene3D" id="2.40.160.10">
    <property type="entry name" value="Porin"/>
    <property type="match status" value="1"/>
</dbReference>
<sequence>MKKTLLALAVLASVAGTANAAEILKTDSASVDFYGQLREELKQIDYDDGAKSTDTSTTLKSGSSRAGVTAAYALTDDLKALASVEFGIGQSNSGDNRKHWIGISSDKYGTLTLGKQSIITDDVWGVENDWIGYGYSVLPEASGYDMNWTQNAELRYDVEGDAGWLKVAYGYDNGNEDPTTAELYLGTTVGSFDIYGGVGYQEDKTSSTSTANKTFTGTDNATYTVATTTTSVSDTELKHGMLTVNYNGDGWNLGTTYWHAEVKDNDANTKLTSDSYVVAGAYSITKKTSLYGGYEYINDFQSEGNTYNNVYGGVLYQYASWTKLYAETGYTDSDVTNSDSYYGVGVRVYW</sequence>
<protein>
    <submittedName>
        <fullName evidence="6">Porin</fullName>
    </submittedName>
</protein>
<dbReference type="InterPro" id="IPR033900">
    <property type="entry name" value="Gram_neg_porin_domain"/>
</dbReference>
<feature type="chain" id="PRO_5047406792" evidence="4">
    <location>
        <begin position="21"/>
        <end position="350"/>
    </location>
</feature>
<reference evidence="6 7" key="1">
    <citation type="submission" date="2020-11" db="EMBL/GenBank/DDBJ databases">
        <title>Vibrio nitrifigilis sp. nov., a marine nitrogen-fixing bacterium isolated from the lagoon sediment of an islet inside an atoll.</title>
        <authorList>
            <person name="Wang L.-T."/>
            <person name="Shieh W.Y."/>
        </authorList>
    </citation>
    <scope>NUCLEOTIDE SEQUENCE [LARGE SCALE GENOMIC DNA]</scope>
    <source>
        <strain evidence="6 7">NFV-1</strain>
    </source>
</reference>
<keyword evidence="7" id="KW-1185">Reference proteome</keyword>
<dbReference type="RefSeq" id="WP_196122860.1">
    <property type="nucleotide sequence ID" value="NZ_JADPMR010000001.1"/>
</dbReference>
<evidence type="ECO:0000313" key="7">
    <source>
        <dbReference type="Proteomes" id="UP000597206"/>
    </source>
</evidence>
<proteinExistence type="predicted"/>
<dbReference type="PANTHER" id="PTHR34501">
    <property type="entry name" value="PROTEIN YDDL-RELATED"/>
    <property type="match status" value="1"/>
</dbReference>
<dbReference type="InterPro" id="IPR023614">
    <property type="entry name" value="Porin_dom_sf"/>
</dbReference>
<dbReference type="InterPro" id="IPR050298">
    <property type="entry name" value="Gram-neg_bact_OMP"/>
</dbReference>
<dbReference type="Proteomes" id="UP000597206">
    <property type="component" value="Unassembled WGS sequence"/>
</dbReference>
<dbReference type="Pfam" id="PF13609">
    <property type="entry name" value="Porin_4"/>
    <property type="match status" value="1"/>
</dbReference>
<comment type="subcellular location">
    <subcellularLocation>
        <location evidence="1">Cell outer membrane</location>
        <topology evidence="1">Multi-pass membrane protein</topology>
    </subcellularLocation>
</comment>
<feature type="domain" description="Porin" evidence="5">
    <location>
        <begin position="7"/>
        <end position="334"/>
    </location>
</feature>
<evidence type="ECO:0000256" key="4">
    <source>
        <dbReference type="SAM" id="SignalP"/>
    </source>
</evidence>
<dbReference type="EMBL" id="JADPMR010000001">
    <property type="protein sequence ID" value="MBF9000006.1"/>
    <property type="molecule type" value="Genomic_DNA"/>
</dbReference>
<accession>A0ABS0GC95</accession>
<evidence type="ECO:0000256" key="3">
    <source>
        <dbReference type="ARBA" id="ARBA00023136"/>
    </source>
</evidence>
<dbReference type="CDD" id="cd00342">
    <property type="entry name" value="gram_neg_porins"/>
    <property type="match status" value="1"/>
</dbReference>
<evidence type="ECO:0000256" key="2">
    <source>
        <dbReference type="ARBA" id="ARBA00022729"/>
    </source>
</evidence>